<accession>A0A7W8GEG7</accession>
<dbReference type="SUPFAM" id="SSF53474">
    <property type="entry name" value="alpha/beta-Hydrolases"/>
    <property type="match status" value="1"/>
</dbReference>
<dbReference type="Gene3D" id="3.40.50.1820">
    <property type="entry name" value="alpha/beta hydrolase"/>
    <property type="match status" value="1"/>
</dbReference>
<dbReference type="PANTHER" id="PTHR43194:SF2">
    <property type="entry name" value="PEROXISOMAL MEMBRANE PROTEIN LPX1"/>
    <property type="match status" value="1"/>
</dbReference>
<feature type="signal peptide" evidence="1">
    <location>
        <begin position="1"/>
        <end position="29"/>
    </location>
</feature>
<evidence type="ECO:0000313" key="2">
    <source>
        <dbReference type="EMBL" id="MBB5234132.1"/>
    </source>
</evidence>
<proteinExistence type="predicted"/>
<feature type="chain" id="PRO_5031481818" evidence="1">
    <location>
        <begin position="30"/>
        <end position="369"/>
    </location>
</feature>
<dbReference type="InterPro" id="IPR029058">
    <property type="entry name" value="AB_hydrolase_fold"/>
</dbReference>
<keyword evidence="3" id="KW-1185">Reference proteome</keyword>
<comment type="caution">
    <text evidence="2">The sequence shown here is derived from an EMBL/GenBank/DDBJ whole genome shotgun (WGS) entry which is preliminary data.</text>
</comment>
<evidence type="ECO:0000256" key="1">
    <source>
        <dbReference type="SAM" id="SignalP"/>
    </source>
</evidence>
<organism evidence="2 3">
    <name type="scientific">Deinococcus budaensis</name>
    <dbReference type="NCBI Taxonomy" id="1665626"/>
    <lineage>
        <taxon>Bacteria</taxon>
        <taxon>Thermotogati</taxon>
        <taxon>Deinococcota</taxon>
        <taxon>Deinococci</taxon>
        <taxon>Deinococcales</taxon>
        <taxon>Deinococcaceae</taxon>
        <taxon>Deinococcus</taxon>
    </lineage>
</organism>
<keyword evidence="1" id="KW-0732">Signal</keyword>
<dbReference type="InterPro" id="IPR050228">
    <property type="entry name" value="Carboxylesterase_BioH"/>
</dbReference>
<reference evidence="2 3" key="1">
    <citation type="submission" date="2020-08" db="EMBL/GenBank/DDBJ databases">
        <title>Genomic Encyclopedia of Type Strains, Phase IV (KMG-IV): sequencing the most valuable type-strain genomes for metagenomic binning, comparative biology and taxonomic classification.</title>
        <authorList>
            <person name="Goeker M."/>
        </authorList>
    </citation>
    <scope>NUCLEOTIDE SEQUENCE [LARGE SCALE GENOMIC DNA]</scope>
    <source>
        <strain evidence="2 3">DSM 101791</strain>
    </source>
</reference>
<gene>
    <name evidence="2" type="ORF">HNQ09_001570</name>
</gene>
<protein>
    <submittedName>
        <fullName evidence="2">Pimeloyl-ACP methyl ester carboxylesterase</fullName>
    </submittedName>
</protein>
<dbReference type="AlphaFoldDB" id="A0A7W8GEG7"/>
<dbReference type="CDD" id="cd12807">
    <property type="entry name" value="Esterase_713"/>
    <property type="match status" value="1"/>
</dbReference>
<evidence type="ECO:0000313" key="3">
    <source>
        <dbReference type="Proteomes" id="UP000525389"/>
    </source>
</evidence>
<dbReference type="EMBL" id="JACHFN010000005">
    <property type="protein sequence ID" value="MBB5234132.1"/>
    <property type="molecule type" value="Genomic_DNA"/>
</dbReference>
<dbReference type="Proteomes" id="UP000525389">
    <property type="component" value="Unassembled WGS sequence"/>
</dbReference>
<name>A0A7W8GEG7_9DEIO</name>
<sequence length="369" mass="39810">MSNPRRSAATVLTGALVLAALASSTTASSQELSAVQAPSSPLILRSRGSFLVGGENVTQTPTQLSYFTPQPPPAGTRVTVNQMYVEYMVPMHQRGAPVVMIHGATLTGKSYDTTPDGRMGWYEYFVRRGHPTYVPDQVSRGRSGFDISTYNDVRAGVKPVSALPNFWRFGDELVWTQFRFGPTFGTPFPDEQFPVEAVAELSRQAVPDLNYVLPTPNPNIAATARLATQLNGAVLMGHSQSGTLPLDAALADPTGIRAMVLLEPGGCRSTQFTDTQIAALAKIPILAVFGDHLDAVTGTVVNWQNQFNDCNAFIARVKAAGGVAEMLHPPTLGIRGNSHMIMMDKNNLQIADLILSWIGRNTRAGNQTR</sequence>
<dbReference type="PANTHER" id="PTHR43194">
    <property type="entry name" value="HYDROLASE ALPHA/BETA FOLD FAMILY"/>
    <property type="match status" value="1"/>
</dbReference>
<dbReference type="RefSeq" id="WP_184027596.1">
    <property type="nucleotide sequence ID" value="NZ_JACHFN010000005.1"/>
</dbReference>